<evidence type="ECO:0000313" key="1">
    <source>
        <dbReference type="EMBL" id="SIQ95635.1"/>
    </source>
</evidence>
<sequence length="148" mass="16741">MQSFMENLLRLNIPAWLVSACVLLTPMHTWADGVEQSAGKLFKHLLTLQAVDTRAIESCRYAGSMDDATVADVFSHYLGVIAEEESGRIRTEQTWLQEHPAPIQVRVQFEVSDPESPWQYGFEFNLKLDEETQAWQAVPETLRCIGAS</sequence>
<name>A0A1N6X044_9GAMM</name>
<dbReference type="Proteomes" id="UP000186895">
    <property type="component" value="Unassembled WGS sequence"/>
</dbReference>
<reference evidence="2" key="1">
    <citation type="submission" date="2017-01" db="EMBL/GenBank/DDBJ databases">
        <authorList>
            <person name="Varghese N."/>
            <person name="Submissions S."/>
        </authorList>
    </citation>
    <scope>NUCLEOTIDE SEQUENCE [LARGE SCALE GENOMIC DNA]</scope>
    <source>
        <strain evidence="2">DSM 7027</strain>
    </source>
</reference>
<gene>
    <name evidence="1" type="ORF">SAMN05421647_11247</name>
</gene>
<organism evidence="1 2">
    <name type="scientific">Marinobacterium stanieri</name>
    <dbReference type="NCBI Taxonomy" id="49186"/>
    <lineage>
        <taxon>Bacteria</taxon>
        <taxon>Pseudomonadati</taxon>
        <taxon>Pseudomonadota</taxon>
        <taxon>Gammaproteobacteria</taxon>
        <taxon>Oceanospirillales</taxon>
        <taxon>Oceanospirillaceae</taxon>
        <taxon>Marinobacterium</taxon>
    </lineage>
</organism>
<protein>
    <submittedName>
        <fullName evidence="1">Uncharacterized protein</fullName>
    </submittedName>
</protein>
<dbReference type="EMBL" id="FTMN01000012">
    <property type="protein sequence ID" value="SIQ95635.1"/>
    <property type="molecule type" value="Genomic_DNA"/>
</dbReference>
<accession>A0A1N6X044</accession>
<keyword evidence="2" id="KW-1185">Reference proteome</keyword>
<proteinExistence type="predicted"/>
<dbReference type="STRING" id="49186.SAMN05421647_11247"/>
<dbReference type="AlphaFoldDB" id="A0A1N6X044"/>
<evidence type="ECO:0000313" key="2">
    <source>
        <dbReference type="Proteomes" id="UP000186895"/>
    </source>
</evidence>